<gene>
    <name evidence="2" type="ORF">BJG266_LOCUS22308</name>
</gene>
<keyword evidence="1" id="KW-0732">Signal</keyword>
<dbReference type="EMBL" id="CAJNOI010000139">
    <property type="protein sequence ID" value="CAF1118269.1"/>
    <property type="molecule type" value="Genomic_DNA"/>
</dbReference>
<sequence length="70" mass="7668">MKISIIIIVICLIFSYASAQGCNNNVCNLGNYFNETNGYRCYDLGGGSALCTCPGSAYEINQPCRMKIMQ</sequence>
<organism evidence="2 3">
    <name type="scientific">Adineta steineri</name>
    <dbReference type="NCBI Taxonomy" id="433720"/>
    <lineage>
        <taxon>Eukaryota</taxon>
        <taxon>Metazoa</taxon>
        <taxon>Spiralia</taxon>
        <taxon>Gnathifera</taxon>
        <taxon>Rotifera</taxon>
        <taxon>Eurotatoria</taxon>
        <taxon>Bdelloidea</taxon>
        <taxon>Adinetida</taxon>
        <taxon>Adinetidae</taxon>
        <taxon>Adineta</taxon>
    </lineage>
</organism>
<dbReference type="Proteomes" id="UP000663877">
    <property type="component" value="Unassembled WGS sequence"/>
</dbReference>
<feature type="chain" id="PRO_5032676612" description="EGF-like domain-containing protein" evidence="1">
    <location>
        <begin position="20"/>
        <end position="70"/>
    </location>
</feature>
<feature type="signal peptide" evidence="1">
    <location>
        <begin position="1"/>
        <end position="19"/>
    </location>
</feature>
<reference evidence="2" key="1">
    <citation type="submission" date="2021-02" db="EMBL/GenBank/DDBJ databases">
        <authorList>
            <person name="Nowell W R."/>
        </authorList>
    </citation>
    <scope>NUCLEOTIDE SEQUENCE</scope>
</reference>
<name>A0A814QBZ7_9BILA</name>
<comment type="caution">
    <text evidence="2">The sequence shown here is derived from an EMBL/GenBank/DDBJ whole genome shotgun (WGS) entry which is preliminary data.</text>
</comment>
<evidence type="ECO:0000256" key="1">
    <source>
        <dbReference type="SAM" id="SignalP"/>
    </source>
</evidence>
<accession>A0A814QBZ7</accession>
<dbReference type="AlphaFoldDB" id="A0A814QBZ7"/>
<protein>
    <recommendedName>
        <fullName evidence="4">EGF-like domain-containing protein</fullName>
    </recommendedName>
</protein>
<dbReference type="PROSITE" id="PS51257">
    <property type="entry name" value="PROKAR_LIPOPROTEIN"/>
    <property type="match status" value="1"/>
</dbReference>
<evidence type="ECO:0000313" key="3">
    <source>
        <dbReference type="Proteomes" id="UP000663877"/>
    </source>
</evidence>
<proteinExistence type="predicted"/>
<evidence type="ECO:0000313" key="2">
    <source>
        <dbReference type="EMBL" id="CAF1118269.1"/>
    </source>
</evidence>
<evidence type="ECO:0008006" key="4">
    <source>
        <dbReference type="Google" id="ProtNLM"/>
    </source>
</evidence>